<dbReference type="EMBL" id="JBBBZM010000193">
    <property type="protein sequence ID" value="KAL0632014.1"/>
    <property type="molecule type" value="Genomic_DNA"/>
</dbReference>
<evidence type="ECO:0000256" key="1">
    <source>
        <dbReference type="SAM" id="MobiDB-lite"/>
    </source>
</evidence>
<feature type="compositionally biased region" description="Low complexity" evidence="1">
    <location>
        <begin position="37"/>
        <end position="54"/>
    </location>
</feature>
<gene>
    <name evidence="2" type="ORF">Q9L58_009102</name>
</gene>
<feature type="compositionally biased region" description="Basic and acidic residues" evidence="1">
    <location>
        <begin position="18"/>
        <end position="34"/>
    </location>
</feature>
<organism evidence="2 3">
    <name type="scientific">Discina gigas</name>
    <dbReference type="NCBI Taxonomy" id="1032678"/>
    <lineage>
        <taxon>Eukaryota</taxon>
        <taxon>Fungi</taxon>
        <taxon>Dikarya</taxon>
        <taxon>Ascomycota</taxon>
        <taxon>Pezizomycotina</taxon>
        <taxon>Pezizomycetes</taxon>
        <taxon>Pezizales</taxon>
        <taxon>Discinaceae</taxon>
        <taxon>Discina</taxon>
    </lineage>
</organism>
<evidence type="ECO:0000313" key="2">
    <source>
        <dbReference type="EMBL" id="KAL0632014.1"/>
    </source>
</evidence>
<reference evidence="2 3" key="1">
    <citation type="submission" date="2024-02" db="EMBL/GenBank/DDBJ databases">
        <title>Discinaceae phylogenomics.</title>
        <authorList>
            <person name="Dirks A.C."/>
            <person name="James T.Y."/>
        </authorList>
    </citation>
    <scope>NUCLEOTIDE SEQUENCE [LARGE SCALE GENOMIC DNA]</scope>
    <source>
        <strain evidence="2 3">ACD0624</strain>
    </source>
</reference>
<sequence length="233" mass="26511">MLTSWWKTATTVFRGKKKPDPWRPHHASSCEHSRTAIPQRNSSRPSSNPTINIIPPTPERLPSEFIGSCRPTKPEHPVAKPLPLHPSPFINLTRAHNNQKTASITSISPVNLTFTNSFHHTNTTSNKSPTESPLDELDKLPTSNLYYVYHLAPTADHTFYHYAYYGTWVSVADLPDPRKHQPRWIYNAETKKYVIVDHQLFGLKGDCDCELAEGGSNRRCNNMRVAMAAEWRI</sequence>
<keyword evidence="3" id="KW-1185">Reference proteome</keyword>
<proteinExistence type="predicted"/>
<protein>
    <submittedName>
        <fullName evidence="2">Uncharacterized protein</fullName>
    </submittedName>
</protein>
<accession>A0ABR3G7T9</accession>
<feature type="region of interest" description="Disordered" evidence="1">
    <location>
        <begin position="16"/>
        <end position="63"/>
    </location>
</feature>
<comment type="caution">
    <text evidence="2">The sequence shown here is derived from an EMBL/GenBank/DDBJ whole genome shotgun (WGS) entry which is preliminary data.</text>
</comment>
<name>A0ABR3G7T9_9PEZI</name>
<evidence type="ECO:0000313" key="3">
    <source>
        <dbReference type="Proteomes" id="UP001447188"/>
    </source>
</evidence>
<dbReference type="Proteomes" id="UP001447188">
    <property type="component" value="Unassembled WGS sequence"/>
</dbReference>